<keyword evidence="3" id="KW-1185">Reference proteome</keyword>
<dbReference type="OrthoDB" id="10674648at2759"/>
<name>A0A8T2BI56_ARASU</name>
<comment type="caution">
    <text evidence="2">The sequence shown here is derived from an EMBL/GenBank/DDBJ whole genome shotgun (WGS) entry which is preliminary data.</text>
</comment>
<evidence type="ECO:0000313" key="2">
    <source>
        <dbReference type="EMBL" id="KAG7583561.1"/>
    </source>
</evidence>
<protein>
    <submittedName>
        <fullName evidence="2">Uncharacterized protein</fullName>
    </submittedName>
</protein>
<evidence type="ECO:0000313" key="3">
    <source>
        <dbReference type="Proteomes" id="UP000694251"/>
    </source>
</evidence>
<accession>A0A8T2BI56</accession>
<feature type="transmembrane region" description="Helical" evidence="1">
    <location>
        <begin position="253"/>
        <end position="271"/>
    </location>
</feature>
<dbReference type="EMBL" id="JAEFBJ010000008">
    <property type="protein sequence ID" value="KAG7583561.1"/>
    <property type="molecule type" value="Genomic_DNA"/>
</dbReference>
<sequence length="272" mass="30021">MLNSRFRICLTLEESSPWVSLMARDIALGPSDVPCPVETSTAHDGFSSWTTVSHSEIDKGFWCLAYASVIAHSLFPPMLLLPEILSSSITSSLPVSRHTHISPCSAKTKLGFLLEGLESKIGPSAFSRPKPTRCFPTLHGQKPSTSKIRIMFYQDDLNFLMKDPKPPLYVLEQLSPEYKSIVTRSGAITLLRVDLLEPARISALVLSSTSPSLLTVTILSSIHSFVEDLSTNRDLTRAKTLSSICLKALMESMSILFIYSFVALGNAFFIMF</sequence>
<dbReference type="Proteomes" id="UP000694251">
    <property type="component" value="Chromosome 8"/>
</dbReference>
<dbReference type="AlphaFoldDB" id="A0A8T2BI56"/>
<reference evidence="2 3" key="1">
    <citation type="submission" date="2020-12" db="EMBL/GenBank/DDBJ databases">
        <title>Concerted genomic and epigenomic changes stabilize Arabidopsis allopolyploids.</title>
        <authorList>
            <person name="Chen Z."/>
        </authorList>
    </citation>
    <scope>NUCLEOTIDE SEQUENCE [LARGE SCALE GENOMIC DNA]</scope>
    <source>
        <strain evidence="2">As9502</strain>
        <tissue evidence="2">Leaf</tissue>
    </source>
</reference>
<keyword evidence="1" id="KW-0812">Transmembrane</keyword>
<keyword evidence="1" id="KW-1133">Transmembrane helix</keyword>
<proteinExistence type="predicted"/>
<gene>
    <name evidence="2" type="ORF">ISN44_As08g030710</name>
</gene>
<keyword evidence="1" id="KW-0472">Membrane</keyword>
<organism evidence="2 3">
    <name type="scientific">Arabidopsis suecica</name>
    <name type="common">Swedish thale-cress</name>
    <name type="synonym">Cardaminopsis suecica</name>
    <dbReference type="NCBI Taxonomy" id="45249"/>
    <lineage>
        <taxon>Eukaryota</taxon>
        <taxon>Viridiplantae</taxon>
        <taxon>Streptophyta</taxon>
        <taxon>Embryophyta</taxon>
        <taxon>Tracheophyta</taxon>
        <taxon>Spermatophyta</taxon>
        <taxon>Magnoliopsida</taxon>
        <taxon>eudicotyledons</taxon>
        <taxon>Gunneridae</taxon>
        <taxon>Pentapetalae</taxon>
        <taxon>rosids</taxon>
        <taxon>malvids</taxon>
        <taxon>Brassicales</taxon>
        <taxon>Brassicaceae</taxon>
        <taxon>Camelineae</taxon>
        <taxon>Arabidopsis</taxon>
    </lineage>
</organism>
<evidence type="ECO:0000256" key="1">
    <source>
        <dbReference type="SAM" id="Phobius"/>
    </source>
</evidence>